<proteinExistence type="predicted"/>
<dbReference type="AlphaFoldDB" id="A0A8F5VPD5"/>
<feature type="transmembrane region" description="Helical" evidence="1">
    <location>
        <begin position="7"/>
        <end position="27"/>
    </location>
</feature>
<reference evidence="2 3" key="1">
    <citation type="submission" date="2021-06" db="EMBL/GenBank/DDBJ databases">
        <title>Complete genome sequence of the secondary alcohol utilizing methanogen Methanospirillum hungatei strain GP1.</title>
        <authorList>
            <person name="Day L.A."/>
            <person name="Costa K.C."/>
        </authorList>
    </citation>
    <scope>NUCLEOTIDE SEQUENCE [LARGE SCALE GENOMIC DNA]</scope>
    <source>
        <strain evidence="2 3">GP1</strain>
    </source>
</reference>
<evidence type="ECO:0000313" key="3">
    <source>
        <dbReference type="Proteomes" id="UP000694228"/>
    </source>
</evidence>
<sequence>MEKRDIIVILAAIIVVFIMAVVVKPVITGQPVIFLPESPPVTESSDYEIYPETPYTIAPVDTEVVLTPEQTQIPEETQPISTATNVQAPTPTLTPMTWQPNPDDPMPAIQMTNYAEIIGKYTGSTSPFRIPTPYWELHYNVTPADMSASFSIDVIEKSEKEEKTIRTISWRNGKEPDPREFRFFEGGKEYYMSILANQLKEYRIIIQIPLKYIRDT</sequence>
<protein>
    <submittedName>
        <fullName evidence="2">Uncharacterized protein</fullName>
    </submittedName>
</protein>
<evidence type="ECO:0000256" key="1">
    <source>
        <dbReference type="SAM" id="Phobius"/>
    </source>
</evidence>
<keyword evidence="1" id="KW-1133">Transmembrane helix</keyword>
<name>A0A8F5VPD5_METHU</name>
<dbReference type="OrthoDB" id="117707at2157"/>
<organism evidence="2 3">
    <name type="scientific">Methanospirillum hungatei</name>
    <dbReference type="NCBI Taxonomy" id="2203"/>
    <lineage>
        <taxon>Archaea</taxon>
        <taxon>Methanobacteriati</taxon>
        <taxon>Methanobacteriota</taxon>
        <taxon>Stenosarchaea group</taxon>
        <taxon>Methanomicrobia</taxon>
        <taxon>Methanomicrobiales</taxon>
        <taxon>Methanospirillaceae</taxon>
        <taxon>Methanospirillum</taxon>
    </lineage>
</organism>
<accession>A0A8F5VPD5</accession>
<evidence type="ECO:0000313" key="2">
    <source>
        <dbReference type="EMBL" id="QXO95010.1"/>
    </source>
</evidence>
<dbReference type="Proteomes" id="UP000694228">
    <property type="component" value="Chromosome"/>
</dbReference>
<gene>
    <name evidence="2" type="ORF">KSK55_00905</name>
</gene>
<keyword evidence="1" id="KW-0812">Transmembrane</keyword>
<keyword evidence="1" id="KW-0472">Membrane</keyword>
<dbReference type="EMBL" id="CP077107">
    <property type="protein sequence ID" value="QXO95010.1"/>
    <property type="molecule type" value="Genomic_DNA"/>
</dbReference>